<dbReference type="GO" id="GO:0016887">
    <property type="term" value="F:ATP hydrolysis activity"/>
    <property type="evidence" value="ECO:0007669"/>
    <property type="project" value="InterPro"/>
</dbReference>
<feature type="domain" description="ABC transporter" evidence="10">
    <location>
        <begin position="5"/>
        <end position="241"/>
    </location>
</feature>
<dbReference type="PROSITE" id="PS00211">
    <property type="entry name" value="ABC_TRANSPORTER_1"/>
    <property type="match status" value="1"/>
</dbReference>
<keyword evidence="6" id="KW-0547">Nucleotide-binding</keyword>
<dbReference type="PANTHER" id="PTHR43790:SF4">
    <property type="entry name" value="GUANOSINE IMPORT ATP-BINDING PROTEIN NUPO"/>
    <property type="match status" value="1"/>
</dbReference>
<evidence type="ECO:0000313" key="12">
    <source>
        <dbReference type="Proteomes" id="UP000323176"/>
    </source>
</evidence>
<keyword evidence="4" id="KW-0762">Sugar transport</keyword>
<dbReference type="Proteomes" id="UP000323176">
    <property type="component" value="Unassembled WGS sequence"/>
</dbReference>
<dbReference type="InterPro" id="IPR050107">
    <property type="entry name" value="ABC_carbohydrate_import_ATPase"/>
</dbReference>
<dbReference type="EMBL" id="SAXY01000066">
    <property type="protein sequence ID" value="TXJ37254.1"/>
    <property type="molecule type" value="Genomic_DNA"/>
</dbReference>
<accession>A0A5C8EJV3</accession>
<feature type="domain" description="ABC transporter" evidence="10">
    <location>
        <begin position="259"/>
        <end position="504"/>
    </location>
</feature>
<dbReference type="CDD" id="cd03215">
    <property type="entry name" value="ABC_Carb_Monos_II"/>
    <property type="match status" value="1"/>
</dbReference>
<keyword evidence="3" id="KW-1003">Cell membrane</keyword>
<evidence type="ECO:0000256" key="2">
    <source>
        <dbReference type="ARBA" id="ARBA00022448"/>
    </source>
</evidence>
<dbReference type="FunFam" id="3.40.50.300:FF:000127">
    <property type="entry name" value="Ribose import ATP-binding protein RbsA"/>
    <property type="match status" value="1"/>
</dbReference>
<name>A0A5C8EJV3_BRAPL</name>
<dbReference type="Pfam" id="PF00005">
    <property type="entry name" value="ABC_tran"/>
    <property type="match status" value="2"/>
</dbReference>
<keyword evidence="2" id="KW-0813">Transport</keyword>
<dbReference type="AlphaFoldDB" id="A0A5C8EJV3"/>
<dbReference type="InterPro" id="IPR027417">
    <property type="entry name" value="P-loop_NTPase"/>
</dbReference>
<evidence type="ECO:0000256" key="9">
    <source>
        <dbReference type="ARBA" id="ARBA00023136"/>
    </source>
</evidence>
<reference evidence="11 12" key="1">
    <citation type="journal article" date="1992" name="Lakartidningen">
        <title>[Penicillin V and not amoxicillin is the first choice preparation in acute otitis].</title>
        <authorList>
            <person name="Kamme C."/>
            <person name="Lundgren K."/>
            <person name="Prellner K."/>
        </authorList>
    </citation>
    <scope>NUCLEOTIDE SEQUENCE [LARGE SCALE GENOMIC DNA]</scope>
    <source>
        <strain evidence="11 12">PC5538III-hc</strain>
    </source>
</reference>
<dbReference type="PANTHER" id="PTHR43790">
    <property type="entry name" value="CARBOHYDRATE TRANSPORT ATP-BINDING PROTEIN MG119-RELATED"/>
    <property type="match status" value="1"/>
</dbReference>
<keyword evidence="8" id="KW-1278">Translocase</keyword>
<dbReference type="CDD" id="cd03216">
    <property type="entry name" value="ABC_Carb_Monos_I"/>
    <property type="match status" value="1"/>
</dbReference>
<evidence type="ECO:0000256" key="7">
    <source>
        <dbReference type="ARBA" id="ARBA00022840"/>
    </source>
</evidence>
<evidence type="ECO:0000256" key="6">
    <source>
        <dbReference type="ARBA" id="ARBA00022741"/>
    </source>
</evidence>
<organism evidence="11 12">
    <name type="scientific">Brachyspira pilosicoli</name>
    <name type="common">Serpulina pilosicoli</name>
    <dbReference type="NCBI Taxonomy" id="52584"/>
    <lineage>
        <taxon>Bacteria</taxon>
        <taxon>Pseudomonadati</taxon>
        <taxon>Spirochaetota</taxon>
        <taxon>Spirochaetia</taxon>
        <taxon>Brachyspirales</taxon>
        <taxon>Brachyspiraceae</taxon>
        <taxon>Brachyspira</taxon>
    </lineage>
</organism>
<dbReference type="Gene3D" id="3.40.50.300">
    <property type="entry name" value="P-loop containing nucleotide triphosphate hydrolases"/>
    <property type="match status" value="2"/>
</dbReference>
<dbReference type="PROSITE" id="PS50893">
    <property type="entry name" value="ABC_TRANSPORTER_2"/>
    <property type="match status" value="2"/>
</dbReference>
<evidence type="ECO:0000256" key="4">
    <source>
        <dbReference type="ARBA" id="ARBA00022597"/>
    </source>
</evidence>
<dbReference type="SMART" id="SM00382">
    <property type="entry name" value="AAA"/>
    <property type="match status" value="2"/>
</dbReference>
<dbReference type="GO" id="GO:0005886">
    <property type="term" value="C:plasma membrane"/>
    <property type="evidence" value="ECO:0007669"/>
    <property type="project" value="UniProtKB-SubCell"/>
</dbReference>
<evidence type="ECO:0000256" key="3">
    <source>
        <dbReference type="ARBA" id="ARBA00022475"/>
    </source>
</evidence>
<dbReference type="OrthoDB" id="304830at2"/>
<protein>
    <submittedName>
        <fullName evidence="11">ABC transporter ATP-binding protein</fullName>
    </submittedName>
</protein>
<evidence type="ECO:0000256" key="5">
    <source>
        <dbReference type="ARBA" id="ARBA00022737"/>
    </source>
</evidence>
<dbReference type="InterPro" id="IPR017871">
    <property type="entry name" value="ABC_transporter-like_CS"/>
</dbReference>
<dbReference type="InterPro" id="IPR003439">
    <property type="entry name" value="ABC_transporter-like_ATP-bd"/>
</dbReference>
<dbReference type="GO" id="GO:0005524">
    <property type="term" value="F:ATP binding"/>
    <property type="evidence" value="ECO:0007669"/>
    <property type="project" value="UniProtKB-KW"/>
</dbReference>
<keyword evidence="5" id="KW-0677">Repeat</keyword>
<evidence type="ECO:0000256" key="1">
    <source>
        <dbReference type="ARBA" id="ARBA00004202"/>
    </source>
</evidence>
<comment type="subcellular location">
    <subcellularLocation>
        <location evidence="1">Cell membrane</location>
        <topology evidence="1">Peripheral membrane protein</topology>
    </subcellularLocation>
</comment>
<sequence length="511" mass="56473">MELAIEMTNINKSYPQVQANKNINLQVEVGEIHAIIGENGAGKTTLMNILFGLETADSGNIKIFGQDVNINSPKDAFKVGLGMVHQHFKLVPSLTISENIFLGCELKKGIFIDRDLQNKSVVELSKKFSLDVNPTDRIQDISVGIQQRVEILKALYKGAKIIILDEPTAVLTPQESKELFKTLKEFVVKNSMTVVFISHHLDEIMDISDSVTILRLGEVIARKKTKDITKEELASLIVGKQVIEAHNSNTNNKKCDVVLEVNNLWARNTLGVPALRGVSFSVHKGEIVGIAGVAGNGQTELTDILSGFEYPSYGDVILNGNSIVNKSSEYIRSLGMCHVPADRMNRGCNKNDPIWSNMLMGKQRKEPFAYKSILLNLKNIKNYAQELIKDYDVRASNGDVLIGNLSGGNIQKAIVAREFSQDVDFYLIDQPTRGVDISSSAFIHNEILKMRYMNKAILLISVQLDEIMRLSDRVLVLFNGSIVGEVIPNETTEEEIGLLMAGISSKGDATL</sequence>
<gene>
    <name evidence="11" type="ORF">EPJ72_11140</name>
</gene>
<dbReference type="InterPro" id="IPR003593">
    <property type="entry name" value="AAA+_ATPase"/>
</dbReference>
<evidence type="ECO:0000256" key="8">
    <source>
        <dbReference type="ARBA" id="ARBA00022967"/>
    </source>
</evidence>
<keyword evidence="9" id="KW-0472">Membrane</keyword>
<evidence type="ECO:0000313" key="11">
    <source>
        <dbReference type="EMBL" id="TXJ37254.1"/>
    </source>
</evidence>
<proteinExistence type="predicted"/>
<keyword evidence="7 11" id="KW-0067">ATP-binding</keyword>
<comment type="caution">
    <text evidence="11">The sequence shown here is derived from an EMBL/GenBank/DDBJ whole genome shotgun (WGS) entry which is preliminary data.</text>
</comment>
<dbReference type="SUPFAM" id="SSF52540">
    <property type="entry name" value="P-loop containing nucleoside triphosphate hydrolases"/>
    <property type="match status" value="2"/>
</dbReference>
<evidence type="ECO:0000259" key="10">
    <source>
        <dbReference type="PROSITE" id="PS50893"/>
    </source>
</evidence>